<proteinExistence type="inferred from homology"/>
<evidence type="ECO:0000256" key="5">
    <source>
        <dbReference type="ARBA" id="ARBA00022989"/>
    </source>
</evidence>
<evidence type="ECO:0000256" key="7">
    <source>
        <dbReference type="SAM" id="Phobius"/>
    </source>
</evidence>
<keyword evidence="3" id="KW-1003">Cell membrane</keyword>
<evidence type="ECO:0000256" key="4">
    <source>
        <dbReference type="ARBA" id="ARBA00022692"/>
    </source>
</evidence>
<evidence type="ECO:0000256" key="6">
    <source>
        <dbReference type="ARBA" id="ARBA00023136"/>
    </source>
</evidence>
<dbReference type="PANTHER" id="PTHR34582:SF6">
    <property type="entry name" value="UPF0702 TRANSMEMBRANE PROTEIN YCAP"/>
    <property type="match status" value="1"/>
</dbReference>
<keyword evidence="4 7" id="KW-0812">Transmembrane</keyword>
<gene>
    <name evidence="10" type="ORF">ACFSDB_01780</name>
</gene>
<dbReference type="RefSeq" id="WP_204891357.1">
    <property type="nucleotide sequence ID" value="NZ_JBHUFW010000002.1"/>
</dbReference>
<name>A0ABW4QDJ5_9BACL</name>
<feature type="domain" description="YetF-like N-terminal transmembrane" evidence="9">
    <location>
        <begin position="17"/>
        <end position="83"/>
    </location>
</feature>
<sequence length="169" mass="18306">MFSITLDSFIRIISVGILAYIGLVVFLRASGKRTLTKLNAFDLVVTVALGSTLATILLSKDVSLLEGLTAFALLILMQFAITFMAVRWNGFSKFIKSEPQLLYLDGSFLEGAMKKERINKAEILQAVRNQGTGDMEGVKAVVLETDGSLSIISGQTGDALANVKSDRKI</sequence>
<protein>
    <submittedName>
        <fullName evidence="10">DUF421 domain-containing protein</fullName>
    </submittedName>
</protein>
<evidence type="ECO:0000256" key="3">
    <source>
        <dbReference type="ARBA" id="ARBA00022475"/>
    </source>
</evidence>
<evidence type="ECO:0000259" key="9">
    <source>
        <dbReference type="Pfam" id="PF20730"/>
    </source>
</evidence>
<dbReference type="Gene3D" id="3.30.240.20">
    <property type="entry name" value="bsu07140 like domains"/>
    <property type="match status" value="1"/>
</dbReference>
<evidence type="ECO:0000256" key="1">
    <source>
        <dbReference type="ARBA" id="ARBA00004651"/>
    </source>
</evidence>
<dbReference type="InterPro" id="IPR023090">
    <property type="entry name" value="UPF0702_alpha/beta_dom_sf"/>
</dbReference>
<comment type="caution">
    <text evidence="10">The sequence shown here is derived from an EMBL/GenBank/DDBJ whole genome shotgun (WGS) entry which is preliminary data.</text>
</comment>
<keyword evidence="6 7" id="KW-0472">Membrane</keyword>
<evidence type="ECO:0000313" key="10">
    <source>
        <dbReference type="EMBL" id="MFD1861634.1"/>
    </source>
</evidence>
<dbReference type="InterPro" id="IPR048454">
    <property type="entry name" value="YetF_N"/>
</dbReference>
<feature type="transmembrane region" description="Helical" evidence="7">
    <location>
        <begin position="6"/>
        <end position="27"/>
    </location>
</feature>
<evidence type="ECO:0000256" key="2">
    <source>
        <dbReference type="ARBA" id="ARBA00006448"/>
    </source>
</evidence>
<dbReference type="Pfam" id="PF20730">
    <property type="entry name" value="YetF_N"/>
    <property type="match status" value="1"/>
</dbReference>
<feature type="transmembrane region" description="Helical" evidence="7">
    <location>
        <begin position="64"/>
        <end position="86"/>
    </location>
</feature>
<accession>A0ABW4QDJ5</accession>
<dbReference type="Pfam" id="PF04239">
    <property type="entry name" value="DUF421"/>
    <property type="match status" value="1"/>
</dbReference>
<evidence type="ECO:0000313" key="11">
    <source>
        <dbReference type="Proteomes" id="UP001597273"/>
    </source>
</evidence>
<dbReference type="EMBL" id="JBHUFW010000002">
    <property type="protein sequence ID" value="MFD1861634.1"/>
    <property type="molecule type" value="Genomic_DNA"/>
</dbReference>
<dbReference type="PANTHER" id="PTHR34582">
    <property type="entry name" value="UPF0702 TRANSMEMBRANE PROTEIN YCAP"/>
    <property type="match status" value="1"/>
</dbReference>
<feature type="transmembrane region" description="Helical" evidence="7">
    <location>
        <begin position="39"/>
        <end position="58"/>
    </location>
</feature>
<dbReference type="InterPro" id="IPR007353">
    <property type="entry name" value="DUF421"/>
</dbReference>
<feature type="domain" description="YetF C-terminal" evidence="8">
    <location>
        <begin position="87"/>
        <end position="155"/>
    </location>
</feature>
<dbReference type="Proteomes" id="UP001597273">
    <property type="component" value="Unassembled WGS sequence"/>
</dbReference>
<organism evidence="10 11">
    <name type="scientific">Planococcus chinensis</name>
    <dbReference type="NCBI Taxonomy" id="272917"/>
    <lineage>
        <taxon>Bacteria</taxon>
        <taxon>Bacillati</taxon>
        <taxon>Bacillota</taxon>
        <taxon>Bacilli</taxon>
        <taxon>Bacillales</taxon>
        <taxon>Caryophanaceae</taxon>
        <taxon>Planococcus</taxon>
    </lineage>
</organism>
<keyword evidence="5 7" id="KW-1133">Transmembrane helix</keyword>
<comment type="similarity">
    <text evidence="2">Belongs to the UPF0702 family.</text>
</comment>
<comment type="subcellular location">
    <subcellularLocation>
        <location evidence="1">Cell membrane</location>
        <topology evidence="1">Multi-pass membrane protein</topology>
    </subcellularLocation>
</comment>
<reference evidence="11" key="1">
    <citation type="journal article" date="2019" name="Int. J. Syst. Evol. Microbiol.">
        <title>The Global Catalogue of Microorganisms (GCM) 10K type strain sequencing project: providing services to taxonomists for standard genome sequencing and annotation.</title>
        <authorList>
            <consortium name="The Broad Institute Genomics Platform"/>
            <consortium name="The Broad Institute Genome Sequencing Center for Infectious Disease"/>
            <person name="Wu L."/>
            <person name="Ma J."/>
        </authorList>
    </citation>
    <scope>NUCLEOTIDE SEQUENCE [LARGE SCALE GENOMIC DNA]</scope>
    <source>
        <strain evidence="11">CGMCC 1.15475</strain>
    </source>
</reference>
<keyword evidence="11" id="KW-1185">Reference proteome</keyword>
<evidence type="ECO:0000259" key="8">
    <source>
        <dbReference type="Pfam" id="PF04239"/>
    </source>
</evidence>